<feature type="transmembrane region" description="Helical" evidence="1">
    <location>
        <begin position="33"/>
        <end position="55"/>
    </location>
</feature>
<keyword evidence="1" id="KW-0472">Membrane</keyword>
<reference evidence="2 3" key="3">
    <citation type="journal article" date="2013" name="Rice">
        <title>Improvement of the Oryza sativa Nipponbare reference genome using next generation sequence and optical map data.</title>
        <authorList>
            <person name="Kawahara Y."/>
            <person name="de la Bastide M."/>
            <person name="Hamilton J.P."/>
            <person name="Kanamori H."/>
            <person name="McCombie W.R."/>
            <person name="Ouyang S."/>
            <person name="Schwartz D.C."/>
            <person name="Tanaka T."/>
            <person name="Wu J."/>
            <person name="Zhou S."/>
            <person name="Childs K.L."/>
            <person name="Davidson R.M."/>
            <person name="Lin H."/>
            <person name="Quesada-Ocampo L."/>
            <person name="Vaillancourt B."/>
            <person name="Sakai H."/>
            <person name="Lee S.S."/>
            <person name="Kim J."/>
            <person name="Numa H."/>
            <person name="Itoh T."/>
            <person name="Buell C.R."/>
            <person name="Matsumoto T."/>
        </authorList>
    </citation>
    <scope>NUCLEOTIDE SEQUENCE [LARGE SCALE GENOMIC DNA]</scope>
    <source>
        <strain evidence="3">cv. Nipponbare</strain>
    </source>
</reference>
<keyword evidence="3" id="KW-1185">Reference proteome</keyword>
<dbReference type="PANTHER" id="PTHR33115:SF25">
    <property type="entry name" value="CONDENSIN COMPLEX SUBUNIT 1 C-TERMINAL DOMAIN-CONTAINING PROTEIN"/>
    <property type="match status" value="1"/>
</dbReference>
<protein>
    <submittedName>
        <fullName evidence="2">Os11g0223880 protein</fullName>
    </submittedName>
</protein>
<evidence type="ECO:0000256" key="1">
    <source>
        <dbReference type="SAM" id="Phobius"/>
    </source>
</evidence>
<keyword evidence="1" id="KW-0812">Transmembrane</keyword>
<accession>A0A0P0Y067</accession>
<dbReference type="STRING" id="39947.A0A0P0Y067"/>
<dbReference type="PANTHER" id="PTHR33115">
    <property type="entry name" value="ARM REPEAT SUPERFAMILY PROTEIN"/>
    <property type="match status" value="1"/>
</dbReference>
<gene>
    <name evidence="2" type="ordered locus">Os11g0223880</name>
    <name evidence="2" type="ORF">OSNPB_110223880</name>
</gene>
<evidence type="ECO:0000313" key="3">
    <source>
        <dbReference type="Proteomes" id="UP000059680"/>
    </source>
</evidence>
<proteinExistence type="predicted"/>
<organism evidence="2 3">
    <name type="scientific">Oryza sativa subsp. japonica</name>
    <name type="common">Rice</name>
    <dbReference type="NCBI Taxonomy" id="39947"/>
    <lineage>
        <taxon>Eukaryota</taxon>
        <taxon>Viridiplantae</taxon>
        <taxon>Streptophyta</taxon>
        <taxon>Embryophyta</taxon>
        <taxon>Tracheophyta</taxon>
        <taxon>Spermatophyta</taxon>
        <taxon>Magnoliopsida</taxon>
        <taxon>Liliopsida</taxon>
        <taxon>Poales</taxon>
        <taxon>Poaceae</taxon>
        <taxon>BOP clade</taxon>
        <taxon>Oryzoideae</taxon>
        <taxon>Oryzeae</taxon>
        <taxon>Oryzinae</taxon>
        <taxon>Oryza</taxon>
        <taxon>Oryza sativa</taxon>
    </lineage>
</organism>
<reference evidence="2 3" key="2">
    <citation type="journal article" date="2013" name="Plant Cell Physiol.">
        <title>Rice Annotation Project Database (RAP-DB): an integrative and interactive database for rice genomics.</title>
        <authorList>
            <person name="Sakai H."/>
            <person name="Lee S.S."/>
            <person name="Tanaka T."/>
            <person name="Numa H."/>
            <person name="Kim J."/>
            <person name="Kawahara Y."/>
            <person name="Wakimoto H."/>
            <person name="Yang C.C."/>
            <person name="Iwamoto M."/>
            <person name="Abe T."/>
            <person name="Yamada Y."/>
            <person name="Muto A."/>
            <person name="Inokuchi H."/>
            <person name="Ikemura T."/>
            <person name="Matsumoto T."/>
            <person name="Sasaki T."/>
            <person name="Itoh T."/>
        </authorList>
    </citation>
    <scope>NUCLEOTIDE SEQUENCE [LARGE SCALE GENOMIC DNA]</scope>
    <source>
        <strain evidence="3">cv. Nipponbare</strain>
    </source>
</reference>
<keyword evidence="1" id="KW-1133">Transmembrane helix</keyword>
<sequence length="90" mass="10180">MIAGGESESESDRRQENRAELEVSINRNLAVQVYIRMVFTFMAYLAFTWSTVVLLGGYVSSLQRKDFACLTAITVVQATRYVTRGMSVKF</sequence>
<reference evidence="3" key="1">
    <citation type="journal article" date="2005" name="Nature">
        <title>The map-based sequence of the rice genome.</title>
        <authorList>
            <consortium name="International rice genome sequencing project (IRGSP)"/>
            <person name="Matsumoto T."/>
            <person name="Wu J."/>
            <person name="Kanamori H."/>
            <person name="Katayose Y."/>
            <person name="Fujisawa M."/>
            <person name="Namiki N."/>
            <person name="Mizuno H."/>
            <person name="Yamamoto K."/>
            <person name="Antonio B.A."/>
            <person name="Baba T."/>
            <person name="Sakata K."/>
            <person name="Nagamura Y."/>
            <person name="Aoki H."/>
            <person name="Arikawa K."/>
            <person name="Arita K."/>
            <person name="Bito T."/>
            <person name="Chiden Y."/>
            <person name="Fujitsuka N."/>
            <person name="Fukunaka R."/>
            <person name="Hamada M."/>
            <person name="Harada C."/>
            <person name="Hayashi A."/>
            <person name="Hijishita S."/>
            <person name="Honda M."/>
            <person name="Hosokawa S."/>
            <person name="Ichikawa Y."/>
            <person name="Idonuma A."/>
            <person name="Iijima M."/>
            <person name="Ikeda M."/>
            <person name="Ikeno M."/>
            <person name="Ito K."/>
            <person name="Ito S."/>
            <person name="Ito T."/>
            <person name="Ito Y."/>
            <person name="Ito Y."/>
            <person name="Iwabuchi A."/>
            <person name="Kamiya K."/>
            <person name="Karasawa W."/>
            <person name="Kurita K."/>
            <person name="Katagiri S."/>
            <person name="Kikuta A."/>
            <person name="Kobayashi H."/>
            <person name="Kobayashi N."/>
            <person name="Machita K."/>
            <person name="Maehara T."/>
            <person name="Masukawa M."/>
            <person name="Mizubayashi T."/>
            <person name="Mukai Y."/>
            <person name="Nagasaki H."/>
            <person name="Nagata Y."/>
            <person name="Naito S."/>
            <person name="Nakashima M."/>
            <person name="Nakama Y."/>
            <person name="Nakamichi Y."/>
            <person name="Nakamura M."/>
            <person name="Meguro A."/>
            <person name="Negishi M."/>
            <person name="Ohta I."/>
            <person name="Ohta T."/>
            <person name="Okamoto M."/>
            <person name="Ono N."/>
            <person name="Saji S."/>
            <person name="Sakaguchi M."/>
            <person name="Sakai K."/>
            <person name="Shibata M."/>
            <person name="Shimokawa T."/>
            <person name="Song J."/>
            <person name="Takazaki Y."/>
            <person name="Terasawa K."/>
            <person name="Tsugane M."/>
            <person name="Tsuji K."/>
            <person name="Ueda S."/>
            <person name="Waki K."/>
            <person name="Yamagata H."/>
            <person name="Yamamoto M."/>
            <person name="Yamamoto S."/>
            <person name="Yamane H."/>
            <person name="Yoshiki S."/>
            <person name="Yoshihara R."/>
            <person name="Yukawa K."/>
            <person name="Zhong H."/>
            <person name="Yano M."/>
            <person name="Yuan Q."/>
            <person name="Ouyang S."/>
            <person name="Liu J."/>
            <person name="Jones K.M."/>
            <person name="Gansberger K."/>
            <person name="Moffat K."/>
            <person name="Hill J."/>
            <person name="Bera J."/>
            <person name="Fadrosh D."/>
            <person name="Jin S."/>
            <person name="Johri S."/>
            <person name="Kim M."/>
            <person name="Overton L."/>
            <person name="Reardon M."/>
            <person name="Tsitrin T."/>
            <person name="Vuong H."/>
            <person name="Weaver B."/>
            <person name="Ciecko A."/>
            <person name="Tallon L."/>
            <person name="Jackson J."/>
            <person name="Pai G."/>
            <person name="Aken S.V."/>
            <person name="Utterback T."/>
            <person name="Reidmuller S."/>
            <person name="Feldblyum T."/>
            <person name="Hsiao J."/>
            <person name="Zismann V."/>
            <person name="Iobst S."/>
            <person name="de Vazeille A.R."/>
            <person name="Buell C.R."/>
            <person name="Ying K."/>
            <person name="Li Y."/>
            <person name="Lu T."/>
            <person name="Huang Y."/>
            <person name="Zhao Q."/>
            <person name="Feng Q."/>
            <person name="Zhang L."/>
            <person name="Zhu J."/>
            <person name="Weng Q."/>
            <person name="Mu J."/>
            <person name="Lu Y."/>
            <person name="Fan D."/>
            <person name="Liu Y."/>
            <person name="Guan J."/>
            <person name="Zhang Y."/>
            <person name="Yu S."/>
            <person name="Liu X."/>
            <person name="Zhang Y."/>
            <person name="Hong G."/>
            <person name="Han B."/>
            <person name="Choisne N."/>
            <person name="Demange N."/>
            <person name="Orjeda G."/>
            <person name="Samain S."/>
            <person name="Cattolico L."/>
            <person name="Pelletier E."/>
            <person name="Couloux A."/>
            <person name="Segurens B."/>
            <person name="Wincker P."/>
            <person name="D'Hont A."/>
            <person name="Scarpelli C."/>
            <person name="Weissenbach J."/>
            <person name="Salanoubat M."/>
            <person name="Quetier F."/>
            <person name="Yu Y."/>
            <person name="Kim H.R."/>
            <person name="Rambo T."/>
            <person name="Currie J."/>
            <person name="Collura K."/>
            <person name="Luo M."/>
            <person name="Yang T."/>
            <person name="Ammiraju J.S.S."/>
            <person name="Engler F."/>
            <person name="Soderlund C."/>
            <person name="Wing R.A."/>
            <person name="Palmer L.E."/>
            <person name="de la Bastide M."/>
            <person name="Spiegel L."/>
            <person name="Nascimento L."/>
            <person name="Zutavern T."/>
            <person name="O'Shaughnessy A."/>
            <person name="Dike S."/>
            <person name="Dedhia N."/>
            <person name="Preston R."/>
            <person name="Balija V."/>
            <person name="McCombie W.R."/>
            <person name="Chow T."/>
            <person name="Chen H."/>
            <person name="Chung M."/>
            <person name="Chen C."/>
            <person name="Shaw J."/>
            <person name="Wu H."/>
            <person name="Hsiao K."/>
            <person name="Chao Y."/>
            <person name="Chu M."/>
            <person name="Cheng C."/>
            <person name="Hour A."/>
            <person name="Lee P."/>
            <person name="Lin S."/>
            <person name="Lin Y."/>
            <person name="Liou J."/>
            <person name="Liu S."/>
            <person name="Hsing Y."/>
            <person name="Raghuvanshi S."/>
            <person name="Mohanty A."/>
            <person name="Bharti A.K."/>
            <person name="Gaur A."/>
            <person name="Gupta V."/>
            <person name="Kumar D."/>
            <person name="Ravi V."/>
            <person name="Vij S."/>
            <person name="Kapur A."/>
            <person name="Khurana P."/>
            <person name="Khurana P."/>
            <person name="Khurana J.P."/>
            <person name="Tyagi A.K."/>
            <person name="Gaikwad K."/>
            <person name="Singh A."/>
            <person name="Dalal V."/>
            <person name="Srivastava S."/>
            <person name="Dixit A."/>
            <person name="Pal A.K."/>
            <person name="Ghazi I.A."/>
            <person name="Yadav M."/>
            <person name="Pandit A."/>
            <person name="Bhargava A."/>
            <person name="Sureshbabu K."/>
            <person name="Batra K."/>
            <person name="Sharma T.R."/>
            <person name="Mohapatra T."/>
            <person name="Singh N.K."/>
            <person name="Messing J."/>
            <person name="Nelson A.B."/>
            <person name="Fuks G."/>
            <person name="Kavchok S."/>
            <person name="Keizer G."/>
            <person name="Linton E."/>
            <person name="Llaca V."/>
            <person name="Song R."/>
            <person name="Tanyolac B."/>
            <person name="Young S."/>
            <person name="Ho-Il K."/>
            <person name="Hahn J.H."/>
            <person name="Sangsakoo G."/>
            <person name="Vanavichit A."/>
            <person name="de Mattos Luiz.A.T."/>
            <person name="Zimmer P.D."/>
            <person name="Malone G."/>
            <person name="Dellagostin O."/>
            <person name="de Oliveira A.C."/>
            <person name="Bevan M."/>
            <person name="Bancroft I."/>
            <person name="Minx P."/>
            <person name="Cordum H."/>
            <person name="Wilson R."/>
            <person name="Cheng Z."/>
            <person name="Jin W."/>
            <person name="Jiang J."/>
            <person name="Leong S.A."/>
            <person name="Iwama H."/>
            <person name="Gojobori T."/>
            <person name="Itoh T."/>
            <person name="Niimura Y."/>
            <person name="Fujii Y."/>
            <person name="Habara T."/>
            <person name="Sakai H."/>
            <person name="Sato Y."/>
            <person name="Wilson G."/>
            <person name="Kumar K."/>
            <person name="McCouch S."/>
            <person name="Juretic N."/>
            <person name="Hoen D."/>
            <person name="Wright S."/>
            <person name="Bruskiewich R."/>
            <person name="Bureau T."/>
            <person name="Miyao A."/>
            <person name="Hirochika H."/>
            <person name="Nishikawa T."/>
            <person name="Kadowaki K."/>
            <person name="Sugiura M."/>
            <person name="Burr B."/>
            <person name="Sasaki T."/>
        </authorList>
    </citation>
    <scope>NUCLEOTIDE SEQUENCE [LARGE SCALE GENOMIC DNA]</scope>
    <source>
        <strain evidence="3">cv. Nipponbare</strain>
    </source>
</reference>
<dbReference type="EMBL" id="AP014967">
    <property type="protein sequence ID" value="BAT13271.1"/>
    <property type="molecule type" value="Genomic_DNA"/>
</dbReference>
<dbReference type="AlphaFoldDB" id="A0A0P0Y067"/>
<dbReference type="InParanoid" id="A0A0P0Y067"/>
<evidence type="ECO:0000313" key="2">
    <source>
        <dbReference type="EMBL" id="BAT13271.1"/>
    </source>
</evidence>
<name>A0A0P0Y067_ORYSJ</name>
<dbReference type="PaxDb" id="39947-A0A0P0Y067"/>
<dbReference type="Proteomes" id="UP000059680">
    <property type="component" value="Chromosome 11"/>
</dbReference>